<dbReference type="Proteomes" id="UP000542973">
    <property type="component" value="Unassembled WGS sequence"/>
</dbReference>
<proteinExistence type="predicted"/>
<protein>
    <submittedName>
        <fullName evidence="1">DUF1039 domain-containing protein</fullName>
    </submittedName>
</protein>
<comment type="caution">
    <text evidence="1">The sequence shown here is derived from an EMBL/GenBank/DDBJ whole genome shotgun (WGS) entry which is preliminary data.</text>
</comment>
<name>A0A849BEQ0_9BURK</name>
<dbReference type="AlphaFoldDB" id="A0A849BEQ0"/>
<evidence type="ECO:0000313" key="1">
    <source>
        <dbReference type="EMBL" id="NNH12836.1"/>
    </source>
</evidence>
<gene>
    <name evidence="1" type="ORF">HLB16_18375</name>
</gene>
<reference evidence="1 2" key="1">
    <citation type="submission" date="2020-05" db="EMBL/GenBank/DDBJ databases">
        <title>MicrobeNet Type strains.</title>
        <authorList>
            <person name="Nicholson A.C."/>
        </authorList>
    </citation>
    <scope>NUCLEOTIDE SEQUENCE [LARGE SCALE GENOMIC DNA]</scope>
    <source>
        <strain evidence="1 2">ATCC 700815</strain>
    </source>
</reference>
<organism evidence="1 2">
    <name type="scientific">Cupriavidus gilardii</name>
    <dbReference type="NCBI Taxonomy" id="82541"/>
    <lineage>
        <taxon>Bacteria</taxon>
        <taxon>Pseudomonadati</taxon>
        <taxon>Pseudomonadota</taxon>
        <taxon>Betaproteobacteria</taxon>
        <taxon>Burkholderiales</taxon>
        <taxon>Burkholderiaceae</taxon>
        <taxon>Cupriavidus</taxon>
    </lineage>
</organism>
<dbReference type="InterPro" id="IPR010437">
    <property type="entry name" value="T3SS_SsaH/EsaH"/>
</dbReference>
<dbReference type="EMBL" id="JABEMD010000034">
    <property type="protein sequence ID" value="NNH12836.1"/>
    <property type="molecule type" value="Genomic_DNA"/>
</dbReference>
<dbReference type="Pfam" id="PF06287">
    <property type="entry name" value="DUF1039"/>
    <property type="match status" value="1"/>
</dbReference>
<dbReference type="RefSeq" id="WP_053824137.1">
    <property type="nucleotide sequence ID" value="NZ_BAAAEB010000025.1"/>
</dbReference>
<sequence length="102" mass="11416">MQRLPAEVRRLLVELAFAAGNQRLHGEIDVFLDTLHLLVDDEQDRAICRAHLYMHSGRLVEARACLGDRGDPPALLLAMLIAARRDDATAPRVIAPSPRTRR</sequence>
<accession>A0A849BEQ0</accession>
<evidence type="ECO:0000313" key="2">
    <source>
        <dbReference type="Proteomes" id="UP000542973"/>
    </source>
</evidence>